<dbReference type="AlphaFoldDB" id="A0A0B7JH73"/>
<evidence type="ECO:0000256" key="1">
    <source>
        <dbReference type="SAM" id="MobiDB-lite"/>
    </source>
</evidence>
<evidence type="ECO:0008006" key="4">
    <source>
        <dbReference type="Google" id="ProtNLM"/>
    </source>
</evidence>
<feature type="transmembrane region" description="Helical" evidence="2">
    <location>
        <begin position="220"/>
        <end position="241"/>
    </location>
</feature>
<keyword evidence="2" id="KW-0812">Transmembrane</keyword>
<dbReference type="PANTHER" id="PTHR35184">
    <property type="entry name" value="YALI0C10208P"/>
    <property type="match status" value="1"/>
</dbReference>
<feature type="transmembrane region" description="Helical" evidence="2">
    <location>
        <begin position="95"/>
        <end position="117"/>
    </location>
</feature>
<evidence type="ECO:0000313" key="3">
    <source>
        <dbReference type="EMBL" id="CEO44113.1"/>
    </source>
</evidence>
<evidence type="ECO:0000256" key="2">
    <source>
        <dbReference type="SAM" id="Phobius"/>
    </source>
</evidence>
<organism evidence="3">
    <name type="scientific">Bionectria ochroleuca</name>
    <name type="common">Gliocladium roseum</name>
    <dbReference type="NCBI Taxonomy" id="29856"/>
    <lineage>
        <taxon>Eukaryota</taxon>
        <taxon>Fungi</taxon>
        <taxon>Dikarya</taxon>
        <taxon>Ascomycota</taxon>
        <taxon>Pezizomycotina</taxon>
        <taxon>Sordariomycetes</taxon>
        <taxon>Hypocreomycetidae</taxon>
        <taxon>Hypocreales</taxon>
        <taxon>Bionectriaceae</taxon>
        <taxon>Clonostachys</taxon>
    </lineage>
</organism>
<dbReference type="InterPro" id="IPR021460">
    <property type="entry name" value="DUF3112"/>
</dbReference>
<sequence length="325" mass="36250">MSSSTPTTVPSSPPYPPRGASMGGSPTKGVDIPISAVFILLFACAAALNMTIFQINRRRNHKFIISAVTFGFCMARITANVLRIVWARYPTNARIAIAASVFANAGVLLLYIVNIIFFQRILRALHPNFGWRQPVRLAFRFLYFGVFACLVMVITAVVYSFYTLDTSVLSKIRDVRLVASVYIAVLSFIPIPGILLCLLFPRRHPADHFGHGSMNTKIILVLFTTTLLALGASFRAGVAFLPVRPTTDPGWFNHKAVFYCFSYVIELIVVYTYALMRMDKRFHIPNGSSAPWHYSNGVPNDTDDTTIEKSANEEPILDEEAQRTK</sequence>
<accession>A0A0B7JH73</accession>
<feature type="transmembrane region" description="Helical" evidence="2">
    <location>
        <begin position="32"/>
        <end position="52"/>
    </location>
</feature>
<feature type="transmembrane region" description="Helical" evidence="2">
    <location>
        <begin position="137"/>
        <end position="161"/>
    </location>
</feature>
<dbReference type="EMBL" id="CDPU01000001">
    <property type="protein sequence ID" value="CEO44113.1"/>
    <property type="molecule type" value="Genomic_DNA"/>
</dbReference>
<keyword evidence="2" id="KW-0472">Membrane</keyword>
<feature type="region of interest" description="Disordered" evidence="1">
    <location>
        <begin position="301"/>
        <end position="325"/>
    </location>
</feature>
<proteinExistence type="predicted"/>
<feature type="region of interest" description="Disordered" evidence="1">
    <location>
        <begin position="1"/>
        <end position="24"/>
    </location>
</feature>
<feature type="transmembrane region" description="Helical" evidence="2">
    <location>
        <begin position="181"/>
        <end position="200"/>
    </location>
</feature>
<name>A0A0B7JH73_BIOOC</name>
<protein>
    <recommendedName>
        <fullName evidence="4">Family c-likeg-protein-coupled receptor protein</fullName>
    </recommendedName>
</protein>
<reference evidence="3" key="1">
    <citation type="submission" date="2015-01" db="EMBL/GenBank/DDBJ databases">
        <authorList>
            <person name="Durling Mikael"/>
        </authorList>
    </citation>
    <scope>NUCLEOTIDE SEQUENCE</scope>
</reference>
<feature type="transmembrane region" description="Helical" evidence="2">
    <location>
        <begin position="256"/>
        <end position="276"/>
    </location>
</feature>
<dbReference type="PANTHER" id="PTHR35184:SF1">
    <property type="entry name" value="INTEGRAL MEMBRANE PROTEIN"/>
    <property type="match status" value="1"/>
</dbReference>
<gene>
    <name evidence="3" type="ORF">BN869_000000168_1</name>
</gene>
<dbReference type="Pfam" id="PF11309">
    <property type="entry name" value="DUF3112"/>
    <property type="match status" value="2"/>
</dbReference>
<keyword evidence="2" id="KW-1133">Transmembrane helix</keyword>
<feature type="transmembrane region" description="Helical" evidence="2">
    <location>
        <begin position="64"/>
        <end position="89"/>
    </location>
</feature>
<feature type="compositionally biased region" description="Low complexity" evidence="1">
    <location>
        <begin position="1"/>
        <end position="10"/>
    </location>
</feature>